<accession>A0A8T9BHH4</accession>
<evidence type="ECO:0000313" key="2">
    <source>
        <dbReference type="EMBL" id="TVY19297.1"/>
    </source>
</evidence>
<feature type="non-terminal residue" evidence="2">
    <location>
        <position position="1"/>
    </location>
</feature>
<evidence type="ECO:0000256" key="1">
    <source>
        <dbReference type="SAM" id="MobiDB-lite"/>
    </source>
</evidence>
<evidence type="ECO:0000313" key="3">
    <source>
        <dbReference type="Proteomes" id="UP000469559"/>
    </source>
</evidence>
<reference evidence="2 3" key="1">
    <citation type="submission" date="2018-05" db="EMBL/GenBank/DDBJ databases">
        <title>Whole genome sequencing for identification of molecular markers to develop diagnostic detection tools for the regulated plant pathogen Lachnellula willkommii.</title>
        <authorList>
            <person name="Giroux E."/>
            <person name="Bilodeau G."/>
        </authorList>
    </citation>
    <scope>NUCLEOTIDE SEQUENCE [LARGE SCALE GENOMIC DNA]</scope>
    <source>
        <strain evidence="2 3">CBS 203.66</strain>
    </source>
</reference>
<dbReference type="OrthoDB" id="3643156at2759"/>
<comment type="caution">
    <text evidence="2">The sequence shown here is derived from an EMBL/GenBank/DDBJ whole genome shotgun (WGS) entry which is preliminary data.</text>
</comment>
<dbReference type="Proteomes" id="UP000469559">
    <property type="component" value="Unassembled WGS sequence"/>
</dbReference>
<feature type="compositionally biased region" description="Basic and acidic residues" evidence="1">
    <location>
        <begin position="376"/>
        <end position="388"/>
    </location>
</feature>
<keyword evidence="3" id="KW-1185">Reference proteome</keyword>
<sequence>MDNTRPHPPQPPSRPNNTILRMIGYHYHLLALLLLAAVVTAGRRHRFEPLPECSECISREDALAPGIGFDLTDSYGTAAIRYNNKSVVNLGKVEANQEYRELVERLSDPSMKLSCHSTTWEEVHCSYLRQKRRLNKLRGRPATRDVGILAKLMSQLHTLVDAHLGAGTTKSVLPTMPNLPGLEQEDLQDALQHIGLRALVTHKHGRYVWETSAAFAGIGFGLCAHPEDCDACEDEEADMPFRHTLALSLTNRSFSASYTYMQSAFRSSHEAETVRFELGLEKQGEETYWERLREVIVDVGQETEKPLDTLLLLGEGAGLPEFARTVQDAFNRLSELNIGSEVNIRLSRQGDPLYIAARGAADFAKRAQSSPPNCREPARCFEDRKIDDSQEALSDEL</sequence>
<name>A0A8T9BHH4_9HELO</name>
<dbReference type="AlphaFoldDB" id="A0A8T9BHH4"/>
<gene>
    <name evidence="2" type="ORF">LARI1_G004807</name>
</gene>
<organism evidence="2 3">
    <name type="scientific">Lachnellula arida</name>
    <dbReference type="NCBI Taxonomy" id="1316785"/>
    <lineage>
        <taxon>Eukaryota</taxon>
        <taxon>Fungi</taxon>
        <taxon>Dikarya</taxon>
        <taxon>Ascomycota</taxon>
        <taxon>Pezizomycotina</taxon>
        <taxon>Leotiomycetes</taxon>
        <taxon>Helotiales</taxon>
        <taxon>Lachnaceae</taxon>
        <taxon>Lachnellula</taxon>
    </lineage>
</organism>
<feature type="region of interest" description="Disordered" evidence="1">
    <location>
        <begin position="365"/>
        <end position="397"/>
    </location>
</feature>
<dbReference type="EMBL" id="QGMF01000116">
    <property type="protein sequence ID" value="TVY19297.1"/>
    <property type="molecule type" value="Genomic_DNA"/>
</dbReference>
<protein>
    <submittedName>
        <fullName evidence="2">Uncharacterized protein</fullName>
    </submittedName>
</protein>
<proteinExistence type="predicted"/>